<keyword evidence="1" id="KW-0472">Membrane</keyword>
<organism evidence="2 3">
    <name type="scientific">Candidatus Borkfalkia faecavium</name>
    <dbReference type="NCBI Taxonomy" id="2838508"/>
    <lineage>
        <taxon>Bacteria</taxon>
        <taxon>Bacillati</taxon>
        <taxon>Bacillota</taxon>
        <taxon>Clostridia</taxon>
        <taxon>Christensenellales</taxon>
        <taxon>Christensenellaceae</taxon>
        <taxon>Candidatus Borkfalkia</taxon>
    </lineage>
</organism>
<accession>A0A9D1W120</accession>
<gene>
    <name evidence="2" type="ORF">H9851_04055</name>
</gene>
<feature type="transmembrane region" description="Helical" evidence="1">
    <location>
        <begin position="163"/>
        <end position="181"/>
    </location>
</feature>
<keyword evidence="1" id="KW-1133">Transmembrane helix</keyword>
<reference evidence="2" key="1">
    <citation type="journal article" date="2021" name="PeerJ">
        <title>Extensive microbial diversity within the chicken gut microbiome revealed by metagenomics and culture.</title>
        <authorList>
            <person name="Gilroy R."/>
            <person name="Ravi A."/>
            <person name="Getino M."/>
            <person name="Pursley I."/>
            <person name="Horton D.L."/>
            <person name="Alikhan N.F."/>
            <person name="Baker D."/>
            <person name="Gharbi K."/>
            <person name="Hall N."/>
            <person name="Watson M."/>
            <person name="Adriaenssens E.M."/>
            <person name="Foster-Nyarko E."/>
            <person name="Jarju S."/>
            <person name="Secka A."/>
            <person name="Antonio M."/>
            <person name="Oren A."/>
            <person name="Chaudhuri R.R."/>
            <person name="La Ragione R."/>
            <person name="Hildebrand F."/>
            <person name="Pallen M.J."/>
        </authorList>
    </citation>
    <scope>NUCLEOTIDE SEQUENCE</scope>
    <source>
        <strain evidence="2">2189</strain>
    </source>
</reference>
<feature type="transmembrane region" description="Helical" evidence="1">
    <location>
        <begin position="248"/>
        <end position="274"/>
    </location>
</feature>
<protein>
    <submittedName>
        <fullName evidence="2">Uncharacterized protein</fullName>
    </submittedName>
</protein>
<comment type="caution">
    <text evidence="2">The sequence shown here is derived from an EMBL/GenBank/DDBJ whole genome shotgun (WGS) entry which is preliminary data.</text>
</comment>
<name>A0A9D1W120_9FIRM</name>
<evidence type="ECO:0000313" key="2">
    <source>
        <dbReference type="EMBL" id="HIX50434.1"/>
    </source>
</evidence>
<evidence type="ECO:0000256" key="1">
    <source>
        <dbReference type="SAM" id="Phobius"/>
    </source>
</evidence>
<feature type="transmembrane region" description="Helical" evidence="1">
    <location>
        <begin position="188"/>
        <end position="208"/>
    </location>
</feature>
<feature type="transmembrane region" description="Helical" evidence="1">
    <location>
        <begin position="99"/>
        <end position="117"/>
    </location>
</feature>
<dbReference type="Proteomes" id="UP000886847">
    <property type="component" value="Unassembled WGS sequence"/>
</dbReference>
<dbReference type="EMBL" id="DXEW01000020">
    <property type="protein sequence ID" value="HIX50434.1"/>
    <property type="molecule type" value="Genomic_DNA"/>
</dbReference>
<dbReference type="AlphaFoldDB" id="A0A9D1W120"/>
<reference evidence="2" key="2">
    <citation type="submission" date="2021-04" db="EMBL/GenBank/DDBJ databases">
        <authorList>
            <person name="Gilroy R."/>
        </authorList>
    </citation>
    <scope>NUCLEOTIDE SEQUENCE</scope>
    <source>
        <strain evidence="2">2189</strain>
    </source>
</reference>
<keyword evidence="1" id="KW-0812">Transmembrane</keyword>
<sequence length="323" mass="36048">MIFKNAFHLTIDNFALNYKLLLYKAAVWVITFALSMAFLYAPIVTLLNSRPMAELVQLLGDFVKALTSGDTAFLSTFADSFQVSMGELVAYLQRNTPSIVLFALGLLVILLISRFLDGIGNFTFGCLIDNRLSSYAKTPFMVTCIGNLSKSALWQIVYVPVTFVYDVCSVFLCYGVFLILINIISVELIASAAALMVSATLLLAAQALKLTIFNDVVPAIVADKMRLRDALKRAFSCKAQRFGSLFSIYLVTVLLIMCVNVLFAVATFGAGLLITIPMSYLMMTCIQFVSYYDDTHKKYFLGEDNIVRPKERTNENFYDDFEL</sequence>
<evidence type="ECO:0000313" key="3">
    <source>
        <dbReference type="Proteomes" id="UP000886847"/>
    </source>
</evidence>
<feature type="transmembrane region" description="Helical" evidence="1">
    <location>
        <begin position="21"/>
        <end position="43"/>
    </location>
</feature>
<proteinExistence type="predicted"/>